<proteinExistence type="predicted"/>
<protein>
    <submittedName>
        <fullName evidence="2">Uncharacterized protein</fullName>
    </submittedName>
</protein>
<keyword evidence="3" id="KW-1185">Reference proteome</keyword>
<accession>A0AAD6Z7X5</accession>
<evidence type="ECO:0000313" key="3">
    <source>
        <dbReference type="Proteomes" id="UP001218218"/>
    </source>
</evidence>
<reference evidence="2" key="1">
    <citation type="submission" date="2023-03" db="EMBL/GenBank/DDBJ databases">
        <title>Massive genome expansion in bonnet fungi (Mycena s.s.) driven by repeated elements and novel gene families across ecological guilds.</title>
        <authorList>
            <consortium name="Lawrence Berkeley National Laboratory"/>
            <person name="Harder C.B."/>
            <person name="Miyauchi S."/>
            <person name="Viragh M."/>
            <person name="Kuo A."/>
            <person name="Thoen E."/>
            <person name="Andreopoulos B."/>
            <person name="Lu D."/>
            <person name="Skrede I."/>
            <person name="Drula E."/>
            <person name="Henrissat B."/>
            <person name="Morin E."/>
            <person name="Kohler A."/>
            <person name="Barry K."/>
            <person name="LaButti K."/>
            <person name="Morin E."/>
            <person name="Salamov A."/>
            <person name="Lipzen A."/>
            <person name="Mereny Z."/>
            <person name="Hegedus B."/>
            <person name="Baldrian P."/>
            <person name="Stursova M."/>
            <person name="Weitz H."/>
            <person name="Taylor A."/>
            <person name="Grigoriev I.V."/>
            <person name="Nagy L.G."/>
            <person name="Martin F."/>
            <person name="Kauserud H."/>
        </authorList>
    </citation>
    <scope>NUCLEOTIDE SEQUENCE</scope>
    <source>
        <strain evidence="2">CBHHK002</strain>
    </source>
</reference>
<evidence type="ECO:0000313" key="2">
    <source>
        <dbReference type="EMBL" id="KAJ7311457.1"/>
    </source>
</evidence>
<sequence length="218" mass="24224">MARTPKYPAPRQSTRPTRAAAAVSFKNEDDFDPVQDAEAMEDEDVDMDGGSEDSAEMLNRFLSEYKKREAKKVSARTTAFQTQKKALYASARQAAKDLAREGMACLEDGKAKILALKKDETDADKYTKDIAPLWTNLEDLVGALLSTYPTGFEDLFPRRSNTVDAASEMLRANPRARADAHAECKDAADAQVEQSKEDERLAVDASRLIKHYKNLLLS</sequence>
<feature type="region of interest" description="Disordered" evidence="1">
    <location>
        <begin position="1"/>
        <end position="36"/>
    </location>
</feature>
<organism evidence="2 3">
    <name type="scientific">Mycena albidolilacea</name>
    <dbReference type="NCBI Taxonomy" id="1033008"/>
    <lineage>
        <taxon>Eukaryota</taxon>
        <taxon>Fungi</taxon>
        <taxon>Dikarya</taxon>
        <taxon>Basidiomycota</taxon>
        <taxon>Agaricomycotina</taxon>
        <taxon>Agaricomycetes</taxon>
        <taxon>Agaricomycetidae</taxon>
        <taxon>Agaricales</taxon>
        <taxon>Marasmiineae</taxon>
        <taxon>Mycenaceae</taxon>
        <taxon>Mycena</taxon>
    </lineage>
</organism>
<gene>
    <name evidence="2" type="ORF">DFH08DRAFT_897672</name>
</gene>
<name>A0AAD6Z7X5_9AGAR</name>
<dbReference type="EMBL" id="JARIHO010000075">
    <property type="protein sequence ID" value="KAJ7311457.1"/>
    <property type="molecule type" value="Genomic_DNA"/>
</dbReference>
<evidence type="ECO:0000256" key="1">
    <source>
        <dbReference type="SAM" id="MobiDB-lite"/>
    </source>
</evidence>
<comment type="caution">
    <text evidence="2">The sequence shown here is derived from an EMBL/GenBank/DDBJ whole genome shotgun (WGS) entry which is preliminary data.</text>
</comment>
<dbReference type="Proteomes" id="UP001218218">
    <property type="component" value="Unassembled WGS sequence"/>
</dbReference>
<dbReference type="AlphaFoldDB" id="A0AAD6Z7X5"/>